<proteinExistence type="predicted"/>
<protein>
    <submittedName>
        <fullName evidence="2">Uncharacterized protein</fullName>
    </submittedName>
</protein>
<feature type="region of interest" description="Disordered" evidence="1">
    <location>
        <begin position="23"/>
        <end position="63"/>
    </location>
</feature>
<feature type="compositionally biased region" description="Basic and acidic residues" evidence="1">
    <location>
        <begin position="37"/>
        <end position="63"/>
    </location>
</feature>
<keyword evidence="3" id="KW-1185">Reference proteome</keyword>
<sequence length="63" mass="7441">MSNTMGTMNVTIQLGRDQREIKKKTTLTYGKNQPLEQTEKLEKQEKQQKEKVVEKKETEIELM</sequence>
<reference evidence="2 3" key="1">
    <citation type="submission" date="2019-02" db="EMBL/GenBank/DDBJ databases">
        <title>Pedobacter sp. RP-3-21 sp. nov., isolated from Arctic soil.</title>
        <authorList>
            <person name="Dahal R.H."/>
        </authorList>
    </citation>
    <scope>NUCLEOTIDE SEQUENCE [LARGE SCALE GENOMIC DNA]</scope>
    <source>
        <strain evidence="2 3">RP-3-21</strain>
    </source>
</reference>
<accession>A0A4R0PMB2</accession>
<name>A0A4R0PMB2_9SPHI</name>
<dbReference type="AlphaFoldDB" id="A0A4R0PMB2"/>
<organism evidence="2 3">
    <name type="scientific">Pedobacter psychrodurus</name>
    <dbReference type="NCBI Taxonomy" id="2530456"/>
    <lineage>
        <taxon>Bacteria</taxon>
        <taxon>Pseudomonadati</taxon>
        <taxon>Bacteroidota</taxon>
        <taxon>Sphingobacteriia</taxon>
        <taxon>Sphingobacteriales</taxon>
        <taxon>Sphingobacteriaceae</taxon>
        <taxon>Pedobacter</taxon>
    </lineage>
</organism>
<dbReference type="RefSeq" id="WP_131532785.1">
    <property type="nucleotide sequence ID" value="NZ_SJSO01000018.1"/>
</dbReference>
<gene>
    <name evidence="2" type="ORF">EZ456_18720</name>
</gene>
<dbReference type="EMBL" id="SJSO01000018">
    <property type="protein sequence ID" value="TCD21800.1"/>
    <property type="molecule type" value="Genomic_DNA"/>
</dbReference>
<evidence type="ECO:0000256" key="1">
    <source>
        <dbReference type="SAM" id="MobiDB-lite"/>
    </source>
</evidence>
<comment type="caution">
    <text evidence="2">The sequence shown here is derived from an EMBL/GenBank/DDBJ whole genome shotgun (WGS) entry which is preliminary data.</text>
</comment>
<evidence type="ECO:0000313" key="3">
    <source>
        <dbReference type="Proteomes" id="UP000293925"/>
    </source>
</evidence>
<dbReference type="Proteomes" id="UP000293925">
    <property type="component" value="Unassembled WGS sequence"/>
</dbReference>
<evidence type="ECO:0000313" key="2">
    <source>
        <dbReference type="EMBL" id="TCD21800.1"/>
    </source>
</evidence>